<keyword evidence="9" id="KW-0406">Ion transport</keyword>
<dbReference type="InterPro" id="IPR003593">
    <property type="entry name" value="AAA+_ATPase"/>
</dbReference>
<organism evidence="12 13">
    <name type="scientific">Aureibacillus halotolerans</name>
    <dbReference type="NCBI Taxonomy" id="1508390"/>
    <lineage>
        <taxon>Bacteria</taxon>
        <taxon>Bacillati</taxon>
        <taxon>Bacillota</taxon>
        <taxon>Bacilli</taxon>
        <taxon>Bacillales</taxon>
        <taxon>Bacillaceae</taxon>
        <taxon>Aureibacillus</taxon>
    </lineage>
</organism>
<evidence type="ECO:0000256" key="5">
    <source>
        <dbReference type="ARBA" id="ARBA00022741"/>
    </source>
</evidence>
<dbReference type="Proteomes" id="UP000295632">
    <property type="component" value="Unassembled WGS sequence"/>
</dbReference>
<evidence type="ECO:0000259" key="11">
    <source>
        <dbReference type="PROSITE" id="PS50893"/>
    </source>
</evidence>
<evidence type="ECO:0000256" key="1">
    <source>
        <dbReference type="ARBA" id="ARBA00022448"/>
    </source>
</evidence>
<proteinExistence type="predicted"/>
<dbReference type="PANTHER" id="PTHR42781">
    <property type="entry name" value="SPERMIDINE/PUTRESCINE IMPORT ATP-BINDING PROTEIN POTA"/>
    <property type="match status" value="1"/>
</dbReference>
<dbReference type="GO" id="GO:0016020">
    <property type="term" value="C:membrane"/>
    <property type="evidence" value="ECO:0007669"/>
    <property type="project" value="InterPro"/>
</dbReference>
<keyword evidence="1" id="KW-0813">Transport</keyword>
<dbReference type="InterPro" id="IPR017871">
    <property type="entry name" value="ABC_transporter-like_CS"/>
</dbReference>
<sequence>MSLVLVEQLSYAYTSSKQPVIDALSFTIEQHEVVGILGPSGSGKSTLLRLMAGLEIPLKGTISIAGRTVVNDKLFMEADQRGVGMVFQDYALFPHLTVEKNIMFGLGKIKKREREARMHEMIDLVKLHDLAKRYPHELSGGQQQRVALARALAPKPTILLMDEPFSNLDYDLKQSIRLELKTILQTAGITCLLVSHDLNDVNDICSRVIDLTDHTRTTTRGCFEDVSNALVNKR</sequence>
<dbReference type="InterPro" id="IPR003439">
    <property type="entry name" value="ABC_transporter-like_ATP-bd"/>
</dbReference>
<gene>
    <name evidence="12" type="ORF">EV213_10983</name>
</gene>
<evidence type="ECO:0000256" key="3">
    <source>
        <dbReference type="ARBA" id="ARBA00022496"/>
    </source>
</evidence>
<evidence type="ECO:0000256" key="9">
    <source>
        <dbReference type="ARBA" id="ARBA00023065"/>
    </source>
</evidence>
<dbReference type="OrthoDB" id="9790614at2"/>
<keyword evidence="5" id="KW-0547">Nucleotide-binding</keyword>
<keyword evidence="6 12" id="KW-0067">ATP-binding</keyword>
<evidence type="ECO:0000256" key="4">
    <source>
        <dbReference type="ARBA" id="ARBA00022519"/>
    </source>
</evidence>
<comment type="caution">
    <text evidence="12">The sequence shown here is derived from an EMBL/GenBank/DDBJ whole genome shotgun (WGS) entry which is preliminary data.</text>
</comment>
<evidence type="ECO:0000256" key="6">
    <source>
        <dbReference type="ARBA" id="ARBA00022840"/>
    </source>
</evidence>
<evidence type="ECO:0000256" key="7">
    <source>
        <dbReference type="ARBA" id="ARBA00022967"/>
    </source>
</evidence>
<dbReference type="Pfam" id="PF00005">
    <property type="entry name" value="ABC_tran"/>
    <property type="match status" value="1"/>
</dbReference>
<dbReference type="PROSITE" id="PS50893">
    <property type="entry name" value="ABC_TRANSPORTER_2"/>
    <property type="match status" value="1"/>
</dbReference>
<evidence type="ECO:0000313" key="12">
    <source>
        <dbReference type="EMBL" id="TDQ38714.1"/>
    </source>
</evidence>
<evidence type="ECO:0000256" key="10">
    <source>
        <dbReference type="ARBA" id="ARBA00023136"/>
    </source>
</evidence>
<dbReference type="EMBL" id="SNYJ01000009">
    <property type="protein sequence ID" value="TDQ38714.1"/>
    <property type="molecule type" value="Genomic_DNA"/>
</dbReference>
<name>A0A4R6U6Q9_9BACI</name>
<feature type="domain" description="ABC transporter" evidence="11">
    <location>
        <begin position="4"/>
        <end position="233"/>
    </location>
</feature>
<protein>
    <submittedName>
        <fullName evidence="12">Iron(III) transport system ATP-binding protein</fullName>
    </submittedName>
</protein>
<keyword evidence="10" id="KW-0472">Membrane</keyword>
<keyword evidence="13" id="KW-1185">Reference proteome</keyword>
<keyword evidence="8" id="KW-0408">Iron</keyword>
<dbReference type="PANTHER" id="PTHR42781:SF5">
    <property type="entry name" value="PUTRESCINE TRANSPORT ATP-BINDING PROTEIN POTG"/>
    <property type="match status" value="1"/>
</dbReference>
<dbReference type="RefSeq" id="WP_133580766.1">
    <property type="nucleotide sequence ID" value="NZ_SNYJ01000009.1"/>
</dbReference>
<dbReference type="SMART" id="SM00382">
    <property type="entry name" value="AAA"/>
    <property type="match status" value="1"/>
</dbReference>
<dbReference type="GO" id="GO:0005524">
    <property type="term" value="F:ATP binding"/>
    <property type="evidence" value="ECO:0007669"/>
    <property type="project" value="UniProtKB-KW"/>
</dbReference>
<dbReference type="InterPro" id="IPR027417">
    <property type="entry name" value="P-loop_NTPase"/>
</dbReference>
<reference evidence="12 13" key="1">
    <citation type="submission" date="2019-03" db="EMBL/GenBank/DDBJ databases">
        <title>Genomic Encyclopedia of Type Strains, Phase IV (KMG-IV): sequencing the most valuable type-strain genomes for metagenomic binning, comparative biology and taxonomic classification.</title>
        <authorList>
            <person name="Goeker M."/>
        </authorList>
    </citation>
    <scope>NUCLEOTIDE SEQUENCE [LARGE SCALE GENOMIC DNA]</scope>
    <source>
        <strain evidence="12 13">DSM 28697</strain>
    </source>
</reference>
<dbReference type="GO" id="GO:0016887">
    <property type="term" value="F:ATP hydrolysis activity"/>
    <property type="evidence" value="ECO:0007669"/>
    <property type="project" value="InterPro"/>
</dbReference>
<dbReference type="SUPFAM" id="SSF52540">
    <property type="entry name" value="P-loop containing nucleoside triphosphate hydrolases"/>
    <property type="match status" value="1"/>
</dbReference>
<evidence type="ECO:0000256" key="2">
    <source>
        <dbReference type="ARBA" id="ARBA00022475"/>
    </source>
</evidence>
<dbReference type="InterPro" id="IPR015853">
    <property type="entry name" value="ABC_transpr_FbpC"/>
</dbReference>
<dbReference type="InterPro" id="IPR050093">
    <property type="entry name" value="ABC_SmlMolc_Importer"/>
</dbReference>
<dbReference type="AlphaFoldDB" id="A0A4R6U6Q9"/>
<keyword evidence="3" id="KW-0410">Iron transport</keyword>
<accession>A0A4R6U6Q9</accession>
<keyword evidence="4" id="KW-0997">Cell inner membrane</keyword>
<evidence type="ECO:0000256" key="8">
    <source>
        <dbReference type="ARBA" id="ARBA00023004"/>
    </source>
</evidence>
<dbReference type="GO" id="GO:0015408">
    <property type="term" value="F:ABC-type ferric iron transporter activity"/>
    <property type="evidence" value="ECO:0007669"/>
    <property type="project" value="InterPro"/>
</dbReference>
<dbReference type="CDD" id="cd03259">
    <property type="entry name" value="ABC_Carb_Solutes_like"/>
    <property type="match status" value="1"/>
</dbReference>
<dbReference type="PROSITE" id="PS00211">
    <property type="entry name" value="ABC_TRANSPORTER_1"/>
    <property type="match status" value="1"/>
</dbReference>
<keyword evidence="7" id="KW-1278">Translocase</keyword>
<dbReference type="Gene3D" id="3.40.50.300">
    <property type="entry name" value="P-loop containing nucleotide triphosphate hydrolases"/>
    <property type="match status" value="1"/>
</dbReference>
<evidence type="ECO:0000313" key="13">
    <source>
        <dbReference type="Proteomes" id="UP000295632"/>
    </source>
</evidence>
<keyword evidence="2" id="KW-1003">Cell membrane</keyword>